<dbReference type="Pfam" id="PF09414">
    <property type="entry name" value="RNA_ligase"/>
    <property type="match status" value="1"/>
</dbReference>
<dbReference type="InterPro" id="IPR021122">
    <property type="entry name" value="RNA_ligase_dom_REL/Rnl2"/>
</dbReference>
<dbReference type="Gene3D" id="3.30.470.30">
    <property type="entry name" value="DNA ligase/mRNA capping enzyme"/>
    <property type="match status" value="1"/>
</dbReference>
<proteinExistence type="predicted"/>
<gene>
    <name evidence="2" type="ORF">DRW48_04130</name>
</gene>
<dbReference type="AlphaFoldDB" id="A0A344PHY5"/>
<evidence type="ECO:0000313" key="2">
    <source>
        <dbReference type="EMBL" id="AXC48990.1"/>
    </source>
</evidence>
<dbReference type="PANTHER" id="PTHR43883:SF1">
    <property type="entry name" value="GLUCONOKINASE"/>
    <property type="match status" value="1"/>
</dbReference>
<organism evidence="2 3">
    <name type="scientific">Paracoccus suum</name>
    <dbReference type="NCBI Taxonomy" id="2259340"/>
    <lineage>
        <taxon>Bacteria</taxon>
        <taxon>Pseudomonadati</taxon>
        <taxon>Pseudomonadota</taxon>
        <taxon>Alphaproteobacteria</taxon>
        <taxon>Rhodobacterales</taxon>
        <taxon>Paracoccaceae</taxon>
        <taxon>Paracoccus</taxon>
    </lineage>
</organism>
<keyword evidence="3" id="KW-1185">Reference proteome</keyword>
<name>A0A344PHY5_9RHOB</name>
<feature type="domain" description="RNA ligase" evidence="1">
    <location>
        <begin position="40"/>
        <end position="202"/>
    </location>
</feature>
<evidence type="ECO:0000259" key="1">
    <source>
        <dbReference type="Pfam" id="PF09414"/>
    </source>
</evidence>
<dbReference type="EMBL" id="CP030918">
    <property type="protein sequence ID" value="AXC48990.1"/>
    <property type="molecule type" value="Genomic_DNA"/>
</dbReference>
<dbReference type="RefSeq" id="WP_114075309.1">
    <property type="nucleotide sequence ID" value="NZ_CP030918.1"/>
</dbReference>
<dbReference type="KEGG" id="pars:DRW48_04130"/>
<evidence type="ECO:0000313" key="3">
    <source>
        <dbReference type="Proteomes" id="UP000252023"/>
    </source>
</evidence>
<dbReference type="GO" id="GO:0016874">
    <property type="term" value="F:ligase activity"/>
    <property type="evidence" value="ECO:0007669"/>
    <property type="project" value="UniProtKB-KW"/>
</dbReference>
<dbReference type="SUPFAM" id="SSF56091">
    <property type="entry name" value="DNA ligase/mRNA capping enzyme, catalytic domain"/>
    <property type="match status" value="1"/>
</dbReference>
<dbReference type="InterPro" id="IPR052732">
    <property type="entry name" value="Cell-binding_unc_protein"/>
</dbReference>
<dbReference type="OrthoDB" id="255834at2"/>
<dbReference type="Proteomes" id="UP000252023">
    <property type="component" value="Chromosome"/>
</dbReference>
<accession>A0A344PHY5</accession>
<sequence>MQSFFRFPSTPHLAWLSRLAVPREDKVLCREDAASLLSGEVVVEEKLDGANIGLSLAEDGSLQVQNRGQYLIAPFVGQFVNVPEWLSQHGEDIRDRLDGSLIIFGEWCAARHSISYDRLPDWFVMFDVYDRAIARFWSTDRRNALASAANLVTVPTLLRGKTNLAQLEEIMDKRLSRYALEPMEGLVVRRESALWCERRAKLVRPDFTQEITEHWSRHSIKWNRVDWSVRSDPNSAT</sequence>
<protein>
    <submittedName>
        <fullName evidence="2">DNA ligase</fullName>
    </submittedName>
</protein>
<keyword evidence="2" id="KW-0436">Ligase</keyword>
<reference evidence="3" key="1">
    <citation type="submission" date="2018-07" db="EMBL/GenBank/DDBJ databases">
        <title>Genome sequencing of Paracoccus sp. SC2-6.</title>
        <authorList>
            <person name="Heo J."/>
            <person name="Kim S.-J."/>
            <person name="Kwon S.-W."/>
        </authorList>
    </citation>
    <scope>NUCLEOTIDE SEQUENCE [LARGE SCALE GENOMIC DNA]</scope>
    <source>
        <strain evidence="3">SC2-6</strain>
    </source>
</reference>
<dbReference type="PANTHER" id="PTHR43883">
    <property type="entry name" value="SLR0207 PROTEIN"/>
    <property type="match status" value="1"/>
</dbReference>